<accession>A0A914MJ96</accession>
<reference evidence="3" key="1">
    <citation type="submission" date="2022-11" db="UniProtKB">
        <authorList>
            <consortium name="WormBaseParasite"/>
        </authorList>
    </citation>
    <scope>IDENTIFICATION</scope>
</reference>
<evidence type="ECO:0000259" key="1">
    <source>
        <dbReference type="Pfam" id="PF00079"/>
    </source>
</evidence>
<name>A0A914MJ96_MELIC</name>
<keyword evidence="2" id="KW-1185">Reference proteome</keyword>
<organism evidence="2 3">
    <name type="scientific">Meloidogyne incognita</name>
    <name type="common">Southern root-knot nematode worm</name>
    <name type="synonym">Oxyuris incognita</name>
    <dbReference type="NCBI Taxonomy" id="6306"/>
    <lineage>
        <taxon>Eukaryota</taxon>
        <taxon>Metazoa</taxon>
        <taxon>Ecdysozoa</taxon>
        <taxon>Nematoda</taxon>
        <taxon>Chromadorea</taxon>
        <taxon>Rhabditida</taxon>
        <taxon>Tylenchina</taxon>
        <taxon>Tylenchomorpha</taxon>
        <taxon>Tylenchoidea</taxon>
        <taxon>Meloidogynidae</taxon>
        <taxon>Meloidogyninae</taxon>
        <taxon>Meloidogyne</taxon>
        <taxon>Meloidogyne incognita group</taxon>
    </lineage>
</organism>
<dbReference type="InterPro" id="IPR023796">
    <property type="entry name" value="Serpin_dom"/>
</dbReference>
<evidence type="ECO:0000313" key="2">
    <source>
        <dbReference type="Proteomes" id="UP000887563"/>
    </source>
</evidence>
<feature type="domain" description="Serpin" evidence="1">
    <location>
        <begin position="3"/>
        <end position="55"/>
    </location>
</feature>
<dbReference type="PROSITE" id="PS00284">
    <property type="entry name" value="SERPIN"/>
    <property type="match status" value="1"/>
</dbReference>
<dbReference type="InterPro" id="IPR042185">
    <property type="entry name" value="Serpin_sf_2"/>
</dbReference>
<protein>
    <submittedName>
        <fullName evidence="3">Serpin domain-containing protein</fullName>
    </submittedName>
</protein>
<dbReference type="WBParaSite" id="Minc3s01999g27678">
    <property type="protein sequence ID" value="Minc3s01999g27678"/>
    <property type="gene ID" value="Minc3s01999g27678"/>
</dbReference>
<sequence>MTKLNEKGTKAAAATFFELNFIREMNWEPPPPPKFVANHPFFFTINKGKKFLFCGIFKG</sequence>
<dbReference type="AlphaFoldDB" id="A0A914MJ96"/>
<dbReference type="Pfam" id="PF00079">
    <property type="entry name" value="Serpin"/>
    <property type="match status" value="1"/>
</dbReference>
<proteinExistence type="predicted"/>
<dbReference type="SUPFAM" id="SSF56574">
    <property type="entry name" value="Serpins"/>
    <property type="match status" value="1"/>
</dbReference>
<dbReference type="Proteomes" id="UP000887563">
    <property type="component" value="Unplaced"/>
</dbReference>
<evidence type="ECO:0000313" key="3">
    <source>
        <dbReference type="WBParaSite" id="Minc3s01999g27678"/>
    </source>
</evidence>
<dbReference type="InterPro" id="IPR023795">
    <property type="entry name" value="Serpin_CS"/>
</dbReference>
<dbReference type="InterPro" id="IPR036186">
    <property type="entry name" value="Serpin_sf"/>
</dbReference>
<dbReference type="Gene3D" id="2.30.39.10">
    <property type="entry name" value="Alpha-1-antitrypsin, domain 1"/>
    <property type="match status" value="1"/>
</dbReference>